<dbReference type="RefSeq" id="WP_003535646.1">
    <property type="nucleotide sequence ID" value="NZ_AP031443.1"/>
</dbReference>
<dbReference type="AlphaFoldDB" id="A0A3E3EEX6"/>
<comment type="caution">
    <text evidence="2">The sequence shown here is derived from an EMBL/GenBank/DDBJ whole genome shotgun (WGS) entry which is preliminary data.</text>
</comment>
<protein>
    <submittedName>
        <fullName evidence="2">HD domain-containing protein</fullName>
    </submittedName>
</protein>
<reference evidence="2 3" key="1">
    <citation type="submission" date="2018-08" db="EMBL/GenBank/DDBJ databases">
        <title>A genome reference for cultivated species of the human gut microbiota.</title>
        <authorList>
            <person name="Zou Y."/>
            <person name="Xue W."/>
            <person name="Luo G."/>
        </authorList>
    </citation>
    <scope>NUCLEOTIDE SEQUENCE [LARGE SCALE GENOMIC DNA]</scope>
    <source>
        <strain evidence="2 3">OM06-4</strain>
    </source>
</reference>
<dbReference type="Gene3D" id="1.10.3210.10">
    <property type="entry name" value="Hypothetical protein af1432"/>
    <property type="match status" value="1"/>
</dbReference>
<accession>A0A3E3EEX6</accession>
<dbReference type="GeneID" id="64197517"/>
<dbReference type="Pfam" id="PF01966">
    <property type="entry name" value="HD"/>
    <property type="match status" value="1"/>
</dbReference>
<dbReference type="CDD" id="cd00077">
    <property type="entry name" value="HDc"/>
    <property type="match status" value="1"/>
</dbReference>
<evidence type="ECO:0000313" key="2">
    <source>
        <dbReference type="EMBL" id="RGD85440.1"/>
    </source>
</evidence>
<evidence type="ECO:0000313" key="3">
    <source>
        <dbReference type="Proteomes" id="UP000261032"/>
    </source>
</evidence>
<name>A0A3E3EEX6_9FIRM</name>
<gene>
    <name evidence="2" type="ORF">DXB93_08700</name>
</gene>
<dbReference type="InterPro" id="IPR003607">
    <property type="entry name" value="HD/PDEase_dom"/>
</dbReference>
<evidence type="ECO:0000259" key="1">
    <source>
        <dbReference type="Pfam" id="PF01966"/>
    </source>
</evidence>
<dbReference type="EMBL" id="QUSL01000011">
    <property type="protein sequence ID" value="RGD85440.1"/>
    <property type="molecule type" value="Genomic_DNA"/>
</dbReference>
<dbReference type="InterPro" id="IPR006674">
    <property type="entry name" value="HD_domain"/>
</dbReference>
<dbReference type="Proteomes" id="UP000261032">
    <property type="component" value="Unassembled WGS sequence"/>
</dbReference>
<dbReference type="SUPFAM" id="SSF109604">
    <property type="entry name" value="HD-domain/PDEase-like"/>
    <property type="match status" value="1"/>
</dbReference>
<sequence length="322" mass="38122">MFYKIYHDTIPPYLLEIMNTNIFTRLKDIGMNCGMEYTQFQTFKNSFGVSRYDHSIGVSLITYHFTHDKHATVAALLHDIATPVFAHVIDFLNNDYEKQESTEAETKKMIFNSRELQKIFLKYEIDINLIYDYHKYPIADNESPKLSADRLEYTLANAYYYNFLSVEQIKSIYYDLIINDKKDEIIFKSKDKAIMLTKVMFQCSRVYTSDENRYCMEYLANLLKTALTKKLITQDDLYTNESSVIKNICKDKELSDKWEAFCHFHQVDISHNKKAGYYKINAKHRYFNPMIGNQRIINQSPKFKSELNSFLGDHFDRYVKVT</sequence>
<proteinExistence type="predicted"/>
<organism evidence="2 3">
    <name type="scientific">Thomasclavelia ramosa</name>
    <dbReference type="NCBI Taxonomy" id="1547"/>
    <lineage>
        <taxon>Bacteria</taxon>
        <taxon>Bacillati</taxon>
        <taxon>Bacillota</taxon>
        <taxon>Erysipelotrichia</taxon>
        <taxon>Erysipelotrichales</taxon>
        <taxon>Coprobacillaceae</taxon>
        <taxon>Thomasclavelia</taxon>
    </lineage>
</organism>
<feature type="domain" description="HD" evidence="1">
    <location>
        <begin position="51"/>
        <end position="137"/>
    </location>
</feature>